<keyword evidence="6" id="KW-1185">Reference proteome</keyword>
<name>A0A7K0CL65_9ACTN</name>
<dbReference type="Gene3D" id="1.10.10.10">
    <property type="entry name" value="Winged helix-like DNA-binding domain superfamily/Winged helix DNA-binding domain"/>
    <property type="match status" value="1"/>
</dbReference>
<reference evidence="5 6" key="1">
    <citation type="submission" date="2019-10" db="EMBL/GenBank/DDBJ databases">
        <title>Streptomyces smaragdinus sp. nov. and Streptomyces fabii sp. nov., isolated from the gut of fungus growing-termite Macrotermes natalensis.</title>
        <authorList>
            <person name="Schwitalla J."/>
            <person name="Benndorf R."/>
            <person name="Martin K."/>
            <person name="De Beer W."/>
            <person name="Kaster A.-K."/>
            <person name="Vollmers J."/>
            <person name="Poulsen M."/>
            <person name="Beemelmanns C."/>
        </authorList>
    </citation>
    <scope>NUCLEOTIDE SEQUENCE [LARGE SCALE GENOMIC DNA]</scope>
    <source>
        <strain evidence="5 6">RB5</strain>
    </source>
</reference>
<dbReference type="PANTHER" id="PTHR44846:SF17">
    <property type="entry name" value="GNTR-FAMILY TRANSCRIPTIONAL REGULATOR"/>
    <property type="match status" value="1"/>
</dbReference>
<evidence type="ECO:0000313" key="6">
    <source>
        <dbReference type="Proteomes" id="UP000466345"/>
    </source>
</evidence>
<dbReference type="GO" id="GO:0045892">
    <property type="term" value="P:negative regulation of DNA-templated transcription"/>
    <property type="evidence" value="ECO:0007669"/>
    <property type="project" value="TreeGrafter"/>
</dbReference>
<dbReference type="SUPFAM" id="SSF46785">
    <property type="entry name" value="Winged helix' DNA-binding domain"/>
    <property type="match status" value="1"/>
</dbReference>
<comment type="caution">
    <text evidence="5">The sequence shown here is derived from an EMBL/GenBank/DDBJ whole genome shotgun (WGS) entry which is preliminary data.</text>
</comment>
<accession>A0A7K0CL65</accession>
<keyword evidence="2" id="KW-0238">DNA-binding</keyword>
<dbReference type="GO" id="GO:0003700">
    <property type="term" value="F:DNA-binding transcription factor activity"/>
    <property type="evidence" value="ECO:0007669"/>
    <property type="project" value="InterPro"/>
</dbReference>
<dbReference type="InterPro" id="IPR050679">
    <property type="entry name" value="Bact_HTH_transcr_reg"/>
</dbReference>
<evidence type="ECO:0000256" key="3">
    <source>
        <dbReference type="ARBA" id="ARBA00023163"/>
    </source>
</evidence>
<dbReference type="GO" id="GO:0003677">
    <property type="term" value="F:DNA binding"/>
    <property type="evidence" value="ECO:0007669"/>
    <property type="project" value="UniProtKB-KW"/>
</dbReference>
<dbReference type="EMBL" id="WEGJ01000015">
    <property type="protein sequence ID" value="MQY13742.1"/>
    <property type="molecule type" value="Genomic_DNA"/>
</dbReference>
<dbReference type="Proteomes" id="UP000466345">
    <property type="component" value="Unassembled WGS sequence"/>
</dbReference>
<dbReference type="InterPro" id="IPR036390">
    <property type="entry name" value="WH_DNA-bd_sf"/>
</dbReference>
<evidence type="ECO:0000256" key="2">
    <source>
        <dbReference type="ARBA" id="ARBA00023125"/>
    </source>
</evidence>
<keyword evidence="1" id="KW-0805">Transcription regulation</keyword>
<dbReference type="RefSeq" id="WP_153453763.1">
    <property type="nucleotide sequence ID" value="NZ_WEGJ01000015.1"/>
</dbReference>
<dbReference type="CDD" id="cd07377">
    <property type="entry name" value="WHTH_GntR"/>
    <property type="match status" value="1"/>
</dbReference>
<dbReference type="InterPro" id="IPR000524">
    <property type="entry name" value="Tscrpt_reg_HTH_GntR"/>
</dbReference>
<feature type="domain" description="HTH gntR-type" evidence="4">
    <location>
        <begin position="10"/>
        <end position="78"/>
    </location>
</feature>
<keyword evidence="3" id="KW-0804">Transcription</keyword>
<sequence>MTEIDREGPVPPYRQIAAILRDRIATGEIPPGRRIPSLVELEAEFAVARDTLRKAVQVLKDEGLVETVTGMGIYVRTPDGT</sequence>
<gene>
    <name evidence="5" type="primary">mngR</name>
    <name evidence="5" type="ORF">SRB5_38940</name>
</gene>
<organism evidence="5 6">
    <name type="scientific">Streptomyces smaragdinus</name>
    <dbReference type="NCBI Taxonomy" id="2585196"/>
    <lineage>
        <taxon>Bacteria</taxon>
        <taxon>Bacillati</taxon>
        <taxon>Actinomycetota</taxon>
        <taxon>Actinomycetes</taxon>
        <taxon>Kitasatosporales</taxon>
        <taxon>Streptomycetaceae</taxon>
        <taxon>Streptomyces</taxon>
    </lineage>
</organism>
<dbReference type="Pfam" id="PF00392">
    <property type="entry name" value="GntR"/>
    <property type="match status" value="1"/>
</dbReference>
<dbReference type="SMART" id="SM00345">
    <property type="entry name" value="HTH_GNTR"/>
    <property type="match status" value="1"/>
</dbReference>
<evidence type="ECO:0000256" key="1">
    <source>
        <dbReference type="ARBA" id="ARBA00023015"/>
    </source>
</evidence>
<dbReference type="PRINTS" id="PR00035">
    <property type="entry name" value="HTHGNTR"/>
</dbReference>
<dbReference type="InterPro" id="IPR036388">
    <property type="entry name" value="WH-like_DNA-bd_sf"/>
</dbReference>
<proteinExistence type="predicted"/>
<evidence type="ECO:0000313" key="5">
    <source>
        <dbReference type="EMBL" id="MQY13742.1"/>
    </source>
</evidence>
<dbReference type="PANTHER" id="PTHR44846">
    <property type="entry name" value="MANNOSYL-D-GLYCERATE TRANSPORT/METABOLISM SYSTEM REPRESSOR MNGR-RELATED"/>
    <property type="match status" value="1"/>
</dbReference>
<dbReference type="OrthoDB" id="4338617at2"/>
<evidence type="ECO:0000259" key="4">
    <source>
        <dbReference type="PROSITE" id="PS50949"/>
    </source>
</evidence>
<dbReference type="AlphaFoldDB" id="A0A7K0CL65"/>
<protein>
    <submittedName>
        <fullName evidence="5">Mannosyl-D-glycerate transport/metabolism system repressor MngR</fullName>
    </submittedName>
</protein>
<dbReference type="PROSITE" id="PS50949">
    <property type="entry name" value="HTH_GNTR"/>
    <property type="match status" value="1"/>
</dbReference>